<dbReference type="Gene3D" id="1.20.1720.10">
    <property type="entry name" value="Multidrug resistance protein D"/>
    <property type="match status" value="1"/>
</dbReference>
<feature type="transmembrane region" description="Helical" evidence="9">
    <location>
        <begin position="136"/>
        <end position="156"/>
    </location>
</feature>
<dbReference type="InterPro" id="IPR011701">
    <property type="entry name" value="MFS"/>
</dbReference>
<evidence type="ECO:0000256" key="1">
    <source>
        <dbReference type="ARBA" id="ARBA00004651"/>
    </source>
</evidence>
<dbReference type="CDD" id="cd17321">
    <property type="entry name" value="MFS_MMR_MDR_like"/>
    <property type="match status" value="1"/>
</dbReference>
<feature type="transmembrane region" description="Helical" evidence="9">
    <location>
        <begin position="78"/>
        <end position="94"/>
    </location>
</feature>
<keyword evidence="6 9" id="KW-1133">Transmembrane helix</keyword>
<evidence type="ECO:0000313" key="11">
    <source>
        <dbReference type="EMBL" id="MFC4906996.1"/>
    </source>
</evidence>
<comment type="subcellular location">
    <subcellularLocation>
        <location evidence="1">Cell membrane</location>
        <topology evidence="1">Multi-pass membrane protein</topology>
    </subcellularLocation>
</comment>
<feature type="transmembrane region" description="Helical" evidence="9">
    <location>
        <begin position="106"/>
        <end position="124"/>
    </location>
</feature>
<dbReference type="RefSeq" id="WP_378252736.1">
    <property type="nucleotide sequence ID" value="NZ_JBHSIT010000002.1"/>
</dbReference>
<feature type="transmembrane region" description="Helical" evidence="9">
    <location>
        <begin position="192"/>
        <end position="214"/>
    </location>
</feature>
<feature type="transmembrane region" description="Helical" evidence="9">
    <location>
        <begin position="413"/>
        <end position="432"/>
    </location>
</feature>
<evidence type="ECO:0000256" key="2">
    <source>
        <dbReference type="ARBA" id="ARBA00008537"/>
    </source>
</evidence>
<accession>A0ABV9TU78</accession>
<feature type="transmembrane region" description="Helical" evidence="9">
    <location>
        <begin position="452"/>
        <end position="474"/>
    </location>
</feature>
<feature type="transmembrane region" description="Helical" evidence="9">
    <location>
        <begin position="41"/>
        <end position="66"/>
    </location>
</feature>
<comment type="similarity">
    <text evidence="2">Belongs to the major facilitator superfamily. EmrB family.</text>
</comment>
<feature type="transmembrane region" description="Helical" evidence="9">
    <location>
        <begin position="226"/>
        <end position="246"/>
    </location>
</feature>
<protein>
    <submittedName>
        <fullName evidence="11">DHA2 family efflux MFS transporter permease subunit</fullName>
    </submittedName>
</protein>
<keyword evidence="4" id="KW-1003">Cell membrane</keyword>
<evidence type="ECO:0000256" key="7">
    <source>
        <dbReference type="ARBA" id="ARBA00023136"/>
    </source>
</evidence>
<gene>
    <name evidence="11" type="ORF">ACFPCY_06680</name>
</gene>
<dbReference type="Gene3D" id="1.20.1250.20">
    <property type="entry name" value="MFS general substrate transporter like domains"/>
    <property type="match status" value="1"/>
</dbReference>
<evidence type="ECO:0000256" key="4">
    <source>
        <dbReference type="ARBA" id="ARBA00022475"/>
    </source>
</evidence>
<dbReference type="EMBL" id="JBHSIT010000002">
    <property type="protein sequence ID" value="MFC4906996.1"/>
    <property type="molecule type" value="Genomic_DNA"/>
</dbReference>
<evidence type="ECO:0000256" key="5">
    <source>
        <dbReference type="ARBA" id="ARBA00022692"/>
    </source>
</evidence>
<dbReference type="InterPro" id="IPR036259">
    <property type="entry name" value="MFS_trans_sf"/>
</dbReference>
<keyword evidence="7 9" id="KW-0472">Membrane</keyword>
<dbReference type="PRINTS" id="PR01036">
    <property type="entry name" value="TCRTETB"/>
</dbReference>
<feature type="transmembrane region" description="Helical" evidence="9">
    <location>
        <begin position="163"/>
        <end position="186"/>
    </location>
</feature>
<sequence length="563" mass="57283">MAEPVPGEPRTAGARSGGARPAAAERAVPDGRRRRLRWLRLVTLSVAVSLIMVDGTVVNVALPTVIGDLGLTSTDAEWVNAGYMLVFAALLLPAGRVGDVVGHRRFLAAGVTVFVAASVLAGLARGGPSLLAGRVLQGLGAALILPSAMSVLNTAFRGRDRAAAFAVWGSAIGATVAVGPVFGGWLTAAHSWRWIFAVNVPLGALVVAGALRWLPESRDPRATLRAGAVSVLAASAGFAALVFALIEGQRYGWWTPSRTFRIGGASWPAPGVSPIPVAAVLGACCLAVFAVTAERRRRSGRPVLLDMTLFAIPGFRVGNVAIAVVGLAEFGLVFVLPLYLQAVLSLDALHAGLVILALAVGSLAAGPVAGPATRRYGARAVVIAGLALETAGIAAVAVLLGPAISPWTLVPPLFGYGVGVGLASAQLSNVVLADVPVERSGQAAGAQNTTRLLGSALGIAVLGAALAGTLGVHLDRRLDAASGLSHDGRRQAAASVRGSLGADIPRLAASPATAPARTAARSALAEATRDVTWITAALMFGGLVASLRLPRDAPRRRAPHDDG</sequence>
<dbReference type="SUPFAM" id="SSF103473">
    <property type="entry name" value="MFS general substrate transporter"/>
    <property type="match status" value="1"/>
</dbReference>
<proteinExistence type="inferred from homology"/>
<feature type="region of interest" description="Disordered" evidence="8">
    <location>
        <begin position="1"/>
        <end position="28"/>
    </location>
</feature>
<feature type="transmembrane region" description="Helical" evidence="9">
    <location>
        <begin position="531"/>
        <end position="549"/>
    </location>
</feature>
<dbReference type="NCBIfam" id="TIGR00711">
    <property type="entry name" value="efflux_EmrB"/>
    <property type="match status" value="1"/>
</dbReference>
<dbReference type="InterPro" id="IPR004638">
    <property type="entry name" value="EmrB-like"/>
</dbReference>
<evidence type="ECO:0000256" key="6">
    <source>
        <dbReference type="ARBA" id="ARBA00022989"/>
    </source>
</evidence>
<evidence type="ECO:0000259" key="10">
    <source>
        <dbReference type="PROSITE" id="PS50850"/>
    </source>
</evidence>
<dbReference type="PANTHER" id="PTHR42718">
    <property type="entry name" value="MAJOR FACILITATOR SUPERFAMILY MULTIDRUG TRANSPORTER MFSC"/>
    <property type="match status" value="1"/>
</dbReference>
<evidence type="ECO:0000313" key="12">
    <source>
        <dbReference type="Proteomes" id="UP001595872"/>
    </source>
</evidence>
<dbReference type="InterPro" id="IPR020846">
    <property type="entry name" value="MFS_dom"/>
</dbReference>
<dbReference type="PANTHER" id="PTHR42718:SF9">
    <property type="entry name" value="MAJOR FACILITATOR SUPERFAMILY MULTIDRUG TRANSPORTER MFSC"/>
    <property type="match status" value="1"/>
</dbReference>
<dbReference type="Proteomes" id="UP001595872">
    <property type="component" value="Unassembled WGS sequence"/>
</dbReference>
<dbReference type="PROSITE" id="PS50850">
    <property type="entry name" value="MFS"/>
    <property type="match status" value="1"/>
</dbReference>
<evidence type="ECO:0000256" key="8">
    <source>
        <dbReference type="SAM" id="MobiDB-lite"/>
    </source>
</evidence>
<keyword evidence="12" id="KW-1185">Reference proteome</keyword>
<feature type="transmembrane region" description="Helical" evidence="9">
    <location>
        <begin position="381"/>
        <end position="401"/>
    </location>
</feature>
<feature type="transmembrane region" description="Helical" evidence="9">
    <location>
        <begin position="275"/>
        <end position="293"/>
    </location>
</feature>
<evidence type="ECO:0000256" key="3">
    <source>
        <dbReference type="ARBA" id="ARBA00022448"/>
    </source>
</evidence>
<keyword evidence="5 9" id="KW-0812">Transmembrane</keyword>
<feature type="transmembrane region" description="Helical" evidence="9">
    <location>
        <begin position="348"/>
        <end position="369"/>
    </location>
</feature>
<feature type="domain" description="Major facilitator superfamily (MFS) profile" evidence="10">
    <location>
        <begin position="40"/>
        <end position="554"/>
    </location>
</feature>
<dbReference type="Pfam" id="PF07690">
    <property type="entry name" value="MFS_1"/>
    <property type="match status" value="1"/>
</dbReference>
<keyword evidence="3" id="KW-0813">Transport</keyword>
<feature type="compositionally biased region" description="Low complexity" evidence="8">
    <location>
        <begin position="12"/>
        <end position="26"/>
    </location>
</feature>
<evidence type="ECO:0000256" key="9">
    <source>
        <dbReference type="SAM" id="Phobius"/>
    </source>
</evidence>
<organism evidence="11 12">
    <name type="scientific">Actinomadura gamaensis</name>
    <dbReference type="NCBI Taxonomy" id="1763541"/>
    <lineage>
        <taxon>Bacteria</taxon>
        <taxon>Bacillati</taxon>
        <taxon>Actinomycetota</taxon>
        <taxon>Actinomycetes</taxon>
        <taxon>Streptosporangiales</taxon>
        <taxon>Thermomonosporaceae</taxon>
        <taxon>Actinomadura</taxon>
    </lineage>
</organism>
<feature type="transmembrane region" description="Helical" evidence="9">
    <location>
        <begin position="314"/>
        <end position="336"/>
    </location>
</feature>
<name>A0ABV9TU78_9ACTN</name>
<reference evidence="12" key="1">
    <citation type="journal article" date="2019" name="Int. J. Syst. Evol. Microbiol.">
        <title>The Global Catalogue of Microorganisms (GCM) 10K type strain sequencing project: providing services to taxonomists for standard genome sequencing and annotation.</title>
        <authorList>
            <consortium name="The Broad Institute Genomics Platform"/>
            <consortium name="The Broad Institute Genome Sequencing Center for Infectious Disease"/>
            <person name="Wu L."/>
            <person name="Ma J."/>
        </authorList>
    </citation>
    <scope>NUCLEOTIDE SEQUENCE [LARGE SCALE GENOMIC DNA]</scope>
    <source>
        <strain evidence="12">KLKA75</strain>
    </source>
</reference>
<comment type="caution">
    <text evidence="11">The sequence shown here is derived from an EMBL/GenBank/DDBJ whole genome shotgun (WGS) entry which is preliminary data.</text>
</comment>